<evidence type="ECO:0000259" key="2">
    <source>
        <dbReference type="SMART" id="SM00939"/>
    </source>
</evidence>
<comment type="caution">
    <text evidence="3">The sequence shown here is derived from an EMBL/GenBank/DDBJ whole genome shotgun (WGS) entry which is preliminary data.</text>
</comment>
<sequence>MDAEPIQILHNGPAPVPDAATQYMVPMRDRVRLATDVYLAGDGSPGPVVLIRLPYDKDGPFISIPEIAAYMVGRGYHVAAQDVRGKFRSEGETLLFVNEAVDGHDTIDWIAKQPWCDGDVAMWGDSYYGYTQWAAASTGHPALKAIAPRVTGTRLGSLPEPVGEDGAMEVEMSIHRLYAATFFHDNDVHLWEPDWTHRPYIDNVERFFAQVGARSMSFDQWHPDSPVFLRRFPGGHPYDARPLPVLHQMGWWDNCAPWHWQDVRALAERPGWAHNQYLFIDSIDHVNVGLSEAGRGTERTVEEFRAFLPEYLEPALEFFDVFVKGQGSPEDIPRVRWNLAHTEGFRTCASWPPEGISPLTLSPAPEGRLVPSEEGHGGEEAPPAVVEWTHDPDDLVPSPVTDPFAALREYPDERDLADRPDVLVFDGPQTADDADYAGPVRFTGEVGSSGPKMDVFVRLLDVAPDGAAHLVARGQVHLPDTAGGRRADVDMGQIGYRLRAGHRFRVHVASSDFPEFMPQPGNGLHPWTAATAEKNHQTLRLGGADGARLHLNRLPEARGEGGRR</sequence>
<dbReference type="PANTHER" id="PTHR43056">
    <property type="entry name" value="PEPTIDASE S9 PROLYL OLIGOPEPTIDASE"/>
    <property type="match status" value="1"/>
</dbReference>
<dbReference type="PANTHER" id="PTHR43056:SF10">
    <property type="entry name" value="COCE_NOND FAMILY, PUTATIVE (AFU_ORTHOLOGUE AFUA_7G00600)-RELATED"/>
    <property type="match status" value="1"/>
</dbReference>
<feature type="domain" description="Xaa-Pro dipeptidyl-peptidase C-terminal" evidence="2">
    <location>
        <begin position="316"/>
        <end position="550"/>
    </location>
</feature>
<accession>A0ABT4TJ30</accession>
<keyword evidence="1 3" id="KW-0378">Hydrolase</keyword>
<dbReference type="SUPFAM" id="SSF53474">
    <property type="entry name" value="alpha/beta-Hydrolases"/>
    <property type="match status" value="1"/>
</dbReference>
<dbReference type="Pfam" id="PF08530">
    <property type="entry name" value="PepX_C"/>
    <property type="match status" value="1"/>
</dbReference>
<keyword evidence="4" id="KW-1185">Reference proteome</keyword>
<dbReference type="Gene3D" id="1.10.3020.10">
    <property type="entry name" value="alpha-amino acid ester hydrolase ( Helical cap domain)"/>
    <property type="match status" value="1"/>
</dbReference>
<evidence type="ECO:0000256" key="1">
    <source>
        <dbReference type="ARBA" id="ARBA00022801"/>
    </source>
</evidence>
<dbReference type="SUPFAM" id="SSF49785">
    <property type="entry name" value="Galactose-binding domain-like"/>
    <property type="match status" value="1"/>
</dbReference>
<dbReference type="InterPro" id="IPR013736">
    <property type="entry name" value="Xaa-Pro_dipept_C"/>
</dbReference>
<dbReference type="Proteomes" id="UP001165685">
    <property type="component" value="Unassembled WGS sequence"/>
</dbReference>
<dbReference type="RefSeq" id="WP_270677283.1">
    <property type="nucleotide sequence ID" value="NZ_JAQFWP010000013.1"/>
</dbReference>
<protein>
    <submittedName>
        <fullName evidence="3">CocE/NonD family hydrolase</fullName>
    </submittedName>
</protein>
<organism evidence="3 4">
    <name type="scientific">Nocardiopsis suaedae</name>
    <dbReference type="NCBI Taxonomy" id="3018444"/>
    <lineage>
        <taxon>Bacteria</taxon>
        <taxon>Bacillati</taxon>
        <taxon>Actinomycetota</taxon>
        <taxon>Actinomycetes</taxon>
        <taxon>Streptosporangiales</taxon>
        <taxon>Nocardiopsidaceae</taxon>
        <taxon>Nocardiopsis</taxon>
    </lineage>
</organism>
<dbReference type="Gene3D" id="2.60.120.260">
    <property type="entry name" value="Galactose-binding domain-like"/>
    <property type="match status" value="1"/>
</dbReference>
<reference evidence="3" key="1">
    <citation type="submission" date="2023-01" db="EMBL/GenBank/DDBJ databases">
        <title>Draft genome sequence of Nocardiopsis sp. LSu2-4 isolated from halophytes.</title>
        <authorList>
            <person name="Duangmal K."/>
            <person name="Chantavorakit T."/>
        </authorList>
    </citation>
    <scope>NUCLEOTIDE SEQUENCE</scope>
    <source>
        <strain evidence="3">LSu2-4</strain>
    </source>
</reference>
<dbReference type="Gene3D" id="3.40.50.1820">
    <property type="entry name" value="alpha/beta hydrolase"/>
    <property type="match status" value="1"/>
</dbReference>
<dbReference type="InterPro" id="IPR050585">
    <property type="entry name" value="Xaa-Pro_dipeptidyl-ppase/CocE"/>
</dbReference>
<gene>
    <name evidence="3" type="ORF">O4U47_09340</name>
</gene>
<dbReference type="InterPro" id="IPR005674">
    <property type="entry name" value="CocE/Ser_esterase"/>
</dbReference>
<dbReference type="EMBL" id="JAQFWP010000013">
    <property type="protein sequence ID" value="MDA2804714.1"/>
    <property type="molecule type" value="Genomic_DNA"/>
</dbReference>
<dbReference type="InterPro" id="IPR029058">
    <property type="entry name" value="AB_hydrolase_fold"/>
</dbReference>
<dbReference type="NCBIfam" id="TIGR00976">
    <property type="entry name" value="CocE_NonD"/>
    <property type="match status" value="2"/>
</dbReference>
<dbReference type="Pfam" id="PF02129">
    <property type="entry name" value="Peptidase_S15"/>
    <property type="match status" value="1"/>
</dbReference>
<evidence type="ECO:0000313" key="3">
    <source>
        <dbReference type="EMBL" id="MDA2804714.1"/>
    </source>
</evidence>
<proteinExistence type="predicted"/>
<dbReference type="GO" id="GO:0016787">
    <property type="term" value="F:hydrolase activity"/>
    <property type="evidence" value="ECO:0007669"/>
    <property type="project" value="UniProtKB-KW"/>
</dbReference>
<dbReference type="InterPro" id="IPR008979">
    <property type="entry name" value="Galactose-bd-like_sf"/>
</dbReference>
<dbReference type="SMART" id="SM00939">
    <property type="entry name" value="PepX_C"/>
    <property type="match status" value="1"/>
</dbReference>
<name>A0ABT4TJ30_9ACTN</name>
<evidence type="ECO:0000313" key="4">
    <source>
        <dbReference type="Proteomes" id="UP001165685"/>
    </source>
</evidence>
<dbReference type="InterPro" id="IPR000383">
    <property type="entry name" value="Xaa-Pro-like_dom"/>
</dbReference>